<dbReference type="PANTHER" id="PTHR43739">
    <property type="entry name" value="XYLOGLUCANASE (EUROFUNG)"/>
    <property type="match status" value="1"/>
</dbReference>
<keyword evidence="4" id="KW-1185">Reference proteome</keyword>
<name>A0ABT4AMY0_9BACT</name>
<feature type="signal peptide" evidence="2">
    <location>
        <begin position="1"/>
        <end position="25"/>
    </location>
</feature>
<evidence type="ECO:0000256" key="1">
    <source>
        <dbReference type="SAM" id="MobiDB-lite"/>
    </source>
</evidence>
<evidence type="ECO:0008006" key="5">
    <source>
        <dbReference type="Google" id="ProtNLM"/>
    </source>
</evidence>
<accession>A0ABT4AMY0</accession>
<dbReference type="InterPro" id="IPR052025">
    <property type="entry name" value="Xyloglucanase_GH74"/>
</dbReference>
<gene>
    <name evidence="3" type="ORF">OV287_50300</name>
</gene>
<protein>
    <recommendedName>
        <fullName evidence="5">BNR/Asp-box repeat protein</fullName>
    </recommendedName>
</protein>
<evidence type="ECO:0000256" key="2">
    <source>
        <dbReference type="SAM" id="SignalP"/>
    </source>
</evidence>
<dbReference type="CDD" id="cd15482">
    <property type="entry name" value="Sialidase_non-viral"/>
    <property type="match status" value="1"/>
</dbReference>
<feature type="chain" id="PRO_5047530384" description="BNR/Asp-box repeat protein" evidence="2">
    <location>
        <begin position="26"/>
        <end position="458"/>
    </location>
</feature>
<dbReference type="PANTHER" id="PTHR43739:SF5">
    <property type="entry name" value="EXO-ALPHA-SIALIDASE"/>
    <property type="match status" value="1"/>
</dbReference>
<feature type="region of interest" description="Disordered" evidence="1">
    <location>
        <begin position="379"/>
        <end position="429"/>
    </location>
</feature>
<evidence type="ECO:0000313" key="3">
    <source>
        <dbReference type="EMBL" id="MCY1082671.1"/>
    </source>
</evidence>
<evidence type="ECO:0000313" key="4">
    <source>
        <dbReference type="Proteomes" id="UP001207654"/>
    </source>
</evidence>
<dbReference type="RefSeq" id="WP_267541230.1">
    <property type="nucleotide sequence ID" value="NZ_JAPNKA010000001.1"/>
</dbReference>
<comment type="caution">
    <text evidence="3">The sequence shown here is derived from an EMBL/GenBank/DDBJ whole genome shotgun (WGS) entry which is preliminary data.</text>
</comment>
<dbReference type="EMBL" id="JAPNKA010000001">
    <property type="protein sequence ID" value="MCY1082671.1"/>
    <property type="molecule type" value="Genomic_DNA"/>
</dbReference>
<organism evidence="3 4">
    <name type="scientific">Archangium lansingense</name>
    <dbReference type="NCBI Taxonomy" id="2995310"/>
    <lineage>
        <taxon>Bacteria</taxon>
        <taxon>Pseudomonadati</taxon>
        <taxon>Myxococcota</taxon>
        <taxon>Myxococcia</taxon>
        <taxon>Myxococcales</taxon>
        <taxon>Cystobacterineae</taxon>
        <taxon>Archangiaceae</taxon>
        <taxon>Archangium</taxon>
    </lineage>
</organism>
<sequence>MKLLPSLCRGLLPAVLALHTPVALAHLGYPDTTSVTVRRGHPEDMFVGATFGALISRDSGKNWHWICPDAMHYGGWLPSSFLWQADGTLLAATGADLIRSKDGGCSWTVHSYFKSQGLWPASLASPESNPSRLWVSTSRTGFPNGVYRSDDGGETFTPTSLRSETVVFTSVKVAPSNPRRLYVSGSTNESQRIYRSDDEGATWEELLHPFPEYPPRAYDLFVLRVSDTDPDRLWASVFWQGWTYVLESKDGGRTFRSILHPEGQERDAVDEQLMGIEVSADGNTLWAATPTRLFRVRAGEARATQLSLPDGNACVQREGETLFVCGASRLHDWALATTPDEGQTYTPLLNLPDTQPPACPYASPVYDICRPRWPQFAPTIEANPALPPPPAQEDGGTPDAGSPDAGTTAPDAGPSEPPPAPPKKDGCSSASGLLPAACFLALSTLRRPRRRNPENRHP</sequence>
<dbReference type="Gene3D" id="2.130.10.10">
    <property type="entry name" value="YVTN repeat-like/Quinoprotein amine dehydrogenase"/>
    <property type="match status" value="1"/>
</dbReference>
<dbReference type="InterPro" id="IPR015943">
    <property type="entry name" value="WD40/YVTN_repeat-like_dom_sf"/>
</dbReference>
<proteinExistence type="predicted"/>
<dbReference type="SUPFAM" id="SSF110296">
    <property type="entry name" value="Oligoxyloglucan reducing end-specific cellobiohydrolase"/>
    <property type="match status" value="1"/>
</dbReference>
<reference evidence="3 4" key="1">
    <citation type="submission" date="2022-11" db="EMBL/GenBank/DDBJ databases">
        <title>Minimal conservation of predation-associated metabolite biosynthetic gene clusters underscores biosynthetic potential of Myxococcota including descriptions for ten novel species: Archangium lansinium sp. nov., Myxococcus landrumus sp. nov., Nannocystis bai.</title>
        <authorList>
            <person name="Ahearne A."/>
            <person name="Stevens C."/>
            <person name="Phillips K."/>
        </authorList>
    </citation>
    <scope>NUCLEOTIDE SEQUENCE [LARGE SCALE GENOMIC DNA]</scope>
    <source>
        <strain evidence="3 4">MIWBW</strain>
    </source>
</reference>
<dbReference type="Proteomes" id="UP001207654">
    <property type="component" value="Unassembled WGS sequence"/>
</dbReference>
<keyword evidence="2" id="KW-0732">Signal</keyword>